<sequence length="568" mass="62241">MHIIKRPLLVNTKLTFNEIFVPCRSSLLILPDLGLGHPSGCHQIPLHLSAQGMGPLSDLGLSLLPNLRPSLGHPSGSHQTTLHLLAPGMGPITDWSLSLLPDSRPLDSSLTVQPAPGLAGLCEGILVSGLAQHPPRRADSRIGHPSQGHLLLLDSPLPSRGENFSDLDQDSVFFCDVALVRNHSLTLNLTHRASGKSFFITNVYGPPTWDDKDEFCSELLSLSSTCSSNWVICGDFNFTKNQSERKGKPWSSKAMAMFSDLINSLAVIDLPLSNQMFTWSNMQHCPTLAKLDRFLVSTEWDQSFPFSKRAELKSQLLLILEEEEILWKTRAKQRWLKEGDGNTKFFHAVANGRKRSNTIVAIEDDTGQQITNEELKRSYFYQSFKRVFGNQGSKCRPTSDSSGGPRDSAIQIRTVRPHAAVSSRWSRLCPTVVPFPTAAPSTNTKCDRILWPIAIASCILITLNRDHGFSSDNSIQYPCVSPRLTSSAFGAQKVSSSPSSTLLAANPPPSPPLWLLAFALLPLAKSVPKIVSIAERNSRSRTVSPLDISPVEFGGTLSSSTQLRPTAL</sequence>
<dbReference type="EMBL" id="LSRQ01007110">
    <property type="protein sequence ID" value="OAY65248.1"/>
    <property type="molecule type" value="Genomic_DNA"/>
</dbReference>
<comment type="caution">
    <text evidence="1">The sequence shown here is derived from an EMBL/GenBank/DDBJ whole genome shotgun (WGS) entry which is preliminary data.</text>
</comment>
<proteinExistence type="predicted"/>
<dbReference type="Gene3D" id="3.60.10.10">
    <property type="entry name" value="Endonuclease/exonuclease/phosphatase"/>
    <property type="match status" value="1"/>
</dbReference>
<evidence type="ECO:0000313" key="2">
    <source>
        <dbReference type="Proteomes" id="UP000092600"/>
    </source>
</evidence>
<accession>A0A199UKK0</accession>
<dbReference type="AlphaFoldDB" id="A0A199UKK0"/>
<dbReference type="InterPro" id="IPR036691">
    <property type="entry name" value="Endo/exonu/phosph_ase_sf"/>
</dbReference>
<organism evidence="1 2">
    <name type="scientific">Ananas comosus</name>
    <name type="common">Pineapple</name>
    <name type="synonym">Ananas ananas</name>
    <dbReference type="NCBI Taxonomy" id="4615"/>
    <lineage>
        <taxon>Eukaryota</taxon>
        <taxon>Viridiplantae</taxon>
        <taxon>Streptophyta</taxon>
        <taxon>Embryophyta</taxon>
        <taxon>Tracheophyta</taxon>
        <taxon>Spermatophyta</taxon>
        <taxon>Magnoliopsida</taxon>
        <taxon>Liliopsida</taxon>
        <taxon>Poales</taxon>
        <taxon>Bromeliaceae</taxon>
        <taxon>Bromelioideae</taxon>
        <taxon>Ananas</taxon>
    </lineage>
</organism>
<dbReference type="STRING" id="4615.A0A199UKK0"/>
<reference evidence="1 2" key="1">
    <citation type="journal article" date="2016" name="DNA Res.">
        <title>The draft genome of MD-2 pineapple using hybrid error correction of long reads.</title>
        <authorList>
            <person name="Redwan R.M."/>
            <person name="Saidin A."/>
            <person name="Kumar S.V."/>
        </authorList>
    </citation>
    <scope>NUCLEOTIDE SEQUENCE [LARGE SCALE GENOMIC DNA]</scope>
    <source>
        <strain evidence="2">cv. MD2</strain>
        <tissue evidence="1">Leaf</tissue>
    </source>
</reference>
<dbReference type="SUPFAM" id="SSF56219">
    <property type="entry name" value="DNase I-like"/>
    <property type="match status" value="1"/>
</dbReference>
<evidence type="ECO:0008006" key="3">
    <source>
        <dbReference type="Google" id="ProtNLM"/>
    </source>
</evidence>
<gene>
    <name evidence="1" type="ORF">ACMD2_16581</name>
</gene>
<name>A0A199UKK0_ANACO</name>
<dbReference type="Proteomes" id="UP000092600">
    <property type="component" value="Unassembled WGS sequence"/>
</dbReference>
<evidence type="ECO:0000313" key="1">
    <source>
        <dbReference type="EMBL" id="OAY65248.1"/>
    </source>
</evidence>
<protein>
    <recommendedName>
        <fullName evidence="3">Endonuclease/exonuclease/phosphatase domain-containing protein</fullName>
    </recommendedName>
</protein>
<dbReference type="PANTHER" id="PTHR33710">
    <property type="entry name" value="BNAC02G09200D PROTEIN"/>
    <property type="match status" value="1"/>
</dbReference>
<dbReference type="PANTHER" id="PTHR33710:SF71">
    <property type="entry name" value="ENDONUCLEASE_EXONUCLEASE_PHOSPHATASE DOMAIN-CONTAINING PROTEIN"/>
    <property type="match status" value="1"/>
</dbReference>